<dbReference type="InterPro" id="IPR037523">
    <property type="entry name" value="VOC_core"/>
</dbReference>
<organism evidence="2 3">
    <name type="scientific">Rhizobium etli bv. mimosae str. IE4771</name>
    <dbReference type="NCBI Taxonomy" id="1432050"/>
    <lineage>
        <taxon>Bacteria</taxon>
        <taxon>Pseudomonadati</taxon>
        <taxon>Pseudomonadota</taxon>
        <taxon>Alphaproteobacteria</taxon>
        <taxon>Hyphomicrobiales</taxon>
        <taxon>Rhizobiaceae</taxon>
        <taxon>Rhizobium/Agrobacterium group</taxon>
        <taxon>Rhizobium</taxon>
    </lineage>
</organism>
<dbReference type="AlphaFoldDB" id="A0A060I091"/>
<dbReference type="KEGG" id="rei:IE4771_CH00148"/>
<evidence type="ECO:0000259" key="1">
    <source>
        <dbReference type="PROSITE" id="PS51819"/>
    </source>
</evidence>
<protein>
    <submittedName>
        <fullName evidence="2">Glyoxalase/bleomycin resistance protein/dioxygenase family protein</fullName>
    </submittedName>
</protein>
<reference evidence="2 3" key="1">
    <citation type="submission" date="2013-12" db="EMBL/GenBank/DDBJ databases">
        <title>Complete genome sequence of Rhizobium etli bv. mimosae IE4771.</title>
        <authorList>
            <person name="Bustos P."/>
            <person name="Santamaria R.I."/>
            <person name="Lozano L."/>
            <person name="Ormeno-Orrillo E."/>
            <person name="Rogel M.A."/>
            <person name="Romero D."/>
            <person name="Cevallos M.A."/>
            <person name="Martinez-Romero E."/>
            <person name="Gonzalez V."/>
        </authorList>
    </citation>
    <scope>NUCLEOTIDE SEQUENCE [LARGE SCALE GENOMIC DNA]</scope>
    <source>
        <strain evidence="2 3">IE4771</strain>
    </source>
</reference>
<dbReference type="Pfam" id="PF00903">
    <property type="entry name" value="Glyoxalase"/>
    <property type="match status" value="1"/>
</dbReference>
<proteinExistence type="predicted"/>
<sequence length="122" mass="13614">MTSPNLIILYVKDPGESAGFYRNLLNREPAVEAPNFVAFPLDGGFTLGLWRRSKVEPQPSAIGNRGEVAFMVAGENAVARQYEDWRQRGLPIAQELTELDFGPTFVVLDPDGHRLRVCEPDK</sequence>
<gene>
    <name evidence="2" type="ORF">IE4771_CH00148</name>
</gene>
<dbReference type="PROSITE" id="PS51819">
    <property type="entry name" value="VOC"/>
    <property type="match status" value="1"/>
</dbReference>
<evidence type="ECO:0000313" key="2">
    <source>
        <dbReference type="EMBL" id="AIC25320.1"/>
    </source>
</evidence>
<dbReference type="InterPro" id="IPR029068">
    <property type="entry name" value="Glyas_Bleomycin-R_OHBP_Dase"/>
</dbReference>
<dbReference type="Gene3D" id="3.30.720.120">
    <property type="match status" value="1"/>
</dbReference>
<dbReference type="InterPro" id="IPR004360">
    <property type="entry name" value="Glyas_Fos-R_dOase_dom"/>
</dbReference>
<dbReference type="EMBL" id="CP006986">
    <property type="protein sequence ID" value="AIC25320.1"/>
    <property type="molecule type" value="Genomic_DNA"/>
</dbReference>
<dbReference type="InterPro" id="IPR026275">
    <property type="entry name" value="Glyoxalase/dOase/EhpR"/>
</dbReference>
<dbReference type="HOGENOM" id="CLU_163370_1_0_5"/>
<dbReference type="PIRSF" id="PIRSF039020">
    <property type="entry name" value="EhpR"/>
    <property type="match status" value="1"/>
</dbReference>
<accession>A0A060I091</accession>
<dbReference type="OrthoDB" id="9806945at2"/>
<dbReference type="Gene3D" id="3.30.720.110">
    <property type="match status" value="1"/>
</dbReference>
<name>A0A060I091_RHIET</name>
<evidence type="ECO:0000313" key="3">
    <source>
        <dbReference type="Proteomes" id="UP000027180"/>
    </source>
</evidence>
<dbReference type="SUPFAM" id="SSF54593">
    <property type="entry name" value="Glyoxalase/Bleomycin resistance protein/Dihydroxybiphenyl dioxygenase"/>
    <property type="match status" value="1"/>
</dbReference>
<dbReference type="RefSeq" id="WP_010034504.1">
    <property type="nucleotide sequence ID" value="NZ_CP006986.1"/>
</dbReference>
<dbReference type="Proteomes" id="UP000027180">
    <property type="component" value="Chromosome"/>
</dbReference>
<feature type="domain" description="VOC" evidence="1">
    <location>
        <begin position="3"/>
        <end position="120"/>
    </location>
</feature>